<dbReference type="WBParaSite" id="SSLN_0001467601-mRNA-1">
    <property type="protein sequence ID" value="SSLN_0001467601-mRNA-1"/>
    <property type="gene ID" value="SSLN_0001467601"/>
</dbReference>
<evidence type="ECO:0000313" key="2">
    <source>
        <dbReference type="Proteomes" id="UP000275846"/>
    </source>
</evidence>
<reference evidence="1 2" key="2">
    <citation type="submission" date="2018-11" db="EMBL/GenBank/DDBJ databases">
        <authorList>
            <consortium name="Pathogen Informatics"/>
        </authorList>
    </citation>
    <scope>NUCLEOTIDE SEQUENCE [LARGE SCALE GENOMIC DNA]</scope>
    <source>
        <strain evidence="1 2">NST_G2</strain>
    </source>
</reference>
<protein>
    <submittedName>
        <fullName evidence="3">Outer membrane protein</fullName>
    </submittedName>
</protein>
<gene>
    <name evidence="1" type="ORF">SSLN_LOCUS14138</name>
</gene>
<reference evidence="3" key="1">
    <citation type="submission" date="2016-06" db="UniProtKB">
        <authorList>
            <consortium name="WormBaseParasite"/>
        </authorList>
    </citation>
    <scope>IDENTIFICATION</scope>
</reference>
<proteinExistence type="predicted"/>
<accession>A0A183TCE0</accession>
<name>A0A183TCE0_SCHSO</name>
<organism evidence="3">
    <name type="scientific">Schistocephalus solidus</name>
    <name type="common">Tapeworm</name>
    <dbReference type="NCBI Taxonomy" id="70667"/>
    <lineage>
        <taxon>Eukaryota</taxon>
        <taxon>Metazoa</taxon>
        <taxon>Spiralia</taxon>
        <taxon>Lophotrochozoa</taxon>
        <taxon>Platyhelminthes</taxon>
        <taxon>Cestoda</taxon>
        <taxon>Eucestoda</taxon>
        <taxon>Diphyllobothriidea</taxon>
        <taxon>Diphyllobothriidae</taxon>
        <taxon>Schistocephalus</taxon>
    </lineage>
</organism>
<dbReference type="EMBL" id="UYSU01038685">
    <property type="protein sequence ID" value="VDM00524.1"/>
    <property type="molecule type" value="Genomic_DNA"/>
</dbReference>
<dbReference type="AlphaFoldDB" id="A0A183TCE0"/>
<evidence type="ECO:0000313" key="1">
    <source>
        <dbReference type="EMBL" id="VDM00524.1"/>
    </source>
</evidence>
<sequence>MQLFETSSHFTTETSTQAIEDITRGQDRRYVYQKSDHPHQHLQGLGKPYVGTGSVQAAYDHRTQFAMTSYHGHYGILLGTKDQAARGVLRAEQNIVHTFRSDRPRLITGTLVSDRTLGNVRATCLRFIPNSPKRCRRAPLVR</sequence>
<dbReference type="Proteomes" id="UP000275846">
    <property type="component" value="Unassembled WGS sequence"/>
</dbReference>
<evidence type="ECO:0000313" key="3">
    <source>
        <dbReference type="WBParaSite" id="SSLN_0001467601-mRNA-1"/>
    </source>
</evidence>
<keyword evidence="2" id="KW-1185">Reference proteome</keyword>